<organism evidence="1 2">
    <name type="scientific">Streptomyces cirratus</name>
    <dbReference type="NCBI Taxonomy" id="68187"/>
    <lineage>
        <taxon>Bacteria</taxon>
        <taxon>Bacillati</taxon>
        <taxon>Actinomycetota</taxon>
        <taxon>Actinomycetes</taxon>
        <taxon>Kitasatosporales</taxon>
        <taxon>Streptomycetaceae</taxon>
        <taxon>Streptomyces</taxon>
    </lineage>
</organism>
<evidence type="ECO:0000313" key="1">
    <source>
        <dbReference type="EMBL" id="GHB72478.1"/>
    </source>
</evidence>
<dbReference type="Proteomes" id="UP000642673">
    <property type="component" value="Unassembled WGS sequence"/>
</dbReference>
<accession>A0ABQ3EXU2</accession>
<comment type="caution">
    <text evidence="1">The sequence shown here is derived from an EMBL/GenBank/DDBJ whole genome shotgun (WGS) entry which is preliminary data.</text>
</comment>
<evidence type="ECO:0000313" key="2">
    <source>
        <dbReference type="Proteomes" id="UP000642673"/>
    </source>
</evidence>
<gene>
    <name evidence="1" type="ORF">GCM10010347_48460</name>
</gene>
<protein>
    <submittedName>
        <fullName evidence="1">Uncharacterized protein</fullName>
    </submittedName>
</protein>
<keyword evidence="2" id="KW-1185">Reference proteome</keyword>
<reference evidence="2" key="1">
    <citation type="journal article" date="2019" name="Int. J. Syst. Evol. Microbiol.">
        <title>The Global Catalogue of Microorganisms (GCM) 10K type strain sequencing project: providing services to taxonomists for standard genome sequencing and annotation.</title>
        <authorList>
            <consortium name="The Broad Institute Genomics Platform"/>
            <consortium name="The Broad Institute Genome Sequencing Center for Infectious Disease"/>
            <person name="Wu L."/>
            <person name="Ma J."/>
        </authorList>
    </citation>
    <scope>NUCLEOTIDE SEQUENCE [LARGE SCALE GENOMIC DNA]</scope>
    <source>
        <strain evidence="2">JCM 4738</strain>
    </source>
</reference>
<sequence>MTPISAFAIPVTLAGHAQGPAAQVGAAGPYGMRTGQAAEVELLLVVDEVDDEAAGAAGADVVDEAGFEAGVLLDDAPRLSFR</sequence>
<name>A0ABQ3EXU2_9ACTN</name>
<dbReference type="EMBL" id="BMVP01000011">
    <property type="protein sequence ID" value="GHB72478.1"/>
    <property type="molecule type" value="Genomic_DNA"/>
</dbReference>
<proteinExistence type="predicted"/>